<evidence type="ECO:0000256" key="1">
    <source>
        <dbReference type="ARBA" id="ARBA00001966"/>
    </source>
</evidence>
<keyword evidence="4" id="KW-0408">Iron</keyword>
<dbReference type="GO" id="GO:0005829">
    <property type="term" value="C:cytosol"/>
    <property type="evidence" value="ECO:0007669"/>
    <property type="project" value="TreeGrafter"/>
</dbReference>
<evidence type="ECO:0000256" key="5">
    <source>
        <dbReference type="ARBA" id="ARBA00023014"/>
    </source>
</evidence>
<dbReference type="Gene3D" id="3.80.30.20">
    <property type="entry name" value="tm_1862 like domain"/>
    <property type="match status" value="1"/>
</dbReference>
<keyword evidence="8" id="KW-1185">Reference proteome</keyword>
<dbReference type="SFLD" id="SFLDG01082">
    <property type="entry name" value="B12-binding_domain_containing"/>
    <property type="match status" value="1"/>
</dbReference>
<name>A0AA96LAJ8_9BACL</name>
<dbReference type="GO" id="GO:0051536">
    <property type="term" value="F:iron-sulfur cluster binding"/>
    <property type="evidence" value="ECO:0007669"/>
    <property type="project" value="UniProtKB-KW"/>
</dbReference>
<dbReference type="PANTHER" id="PTHR43409">
    <property type="entry name" value="ANAEROBIC MAGNESIUM-PROTOPORPHYRIN IX MONOMETHYL ESTER CYCLASE-RELATED"/>
    <property type="match status" value="1"/>
</dbReference>
<feature type="domain" description="Radical SAM core" evidence="6">
    <location>
        <begin position="180"/>
        <end position="390"/>
    </location>
</feature>
<dbReference type="SMART" id="SM00729">
    <property type="entry name" value="Elp3"/>
    <property type="match status" value="1"/>
</dbReference>
<proteinExistence type="predicted"/>
<keyword evidence="3" id="KW-0479">Metal-binding</keyword>
<dbReference type="KEGG" id="paun:MJA45_18770"/>
<comment type="cofactor">
    <cofactor evidence="1">
        <name>[4Fe-4S] cluster</name>
        <dbReference type="ChEBI" id="CHEBI:49883"/>
    </cofactor>
</comment>
<reference evidence="7 8" key="1">
    <citation type="submission" date="2022-02" db="EMBL/GenBank/DDBJ databases">
        <title>Paenibacillus sp. MBLB1776 Whole Genome Shotgun Sequencing.</title>
        <authorList>
            <person name="Hwang C.Y."/>
            <person name="Cho E.-S."/>
            <person name="Seo M.-J."/>
        </authorList>
    </citation>
    <scope>NUCLEOTIDE SEQUENCE [LARGE SCALE GENOMIC DNA]</scope>
    <source>
        <strain evidence="7 8">MBLB1776</strain>
    </source>
</reference>
<dbReference type="InterPro" id="IPR051198">
    <property type="entry name" value="BchE-like"/>
</dbReference>
<organism evidence="7 8">
    <name type="scientific">Paenibacillus aurantius</name>
    <dbReference type="NCBI Taxonomy" id="2918900"/>
    <lineage>
        <taxon>Bacteria</taxon>
        <taxon>Bacillati</taxon>
        <taxon>Bacillota</taxon>
        <taxon>Bacilli</taxon>
        <taxon>Bacillales</taxon>
        <taxon>Paenibacillaceae</taxon>
        <taxon>Paenibacillus</taxon>
    </lineage>
</organism>
<keyword evidence="5" id="KW-0411">Iron-sulfur</keyword>
<dbReference type="Proteomes" id="UP001305702">
    <property type="component" value="Chromosome"/>
</dbReference>
<dbReference type="GO" id="GO:0003824">
    <property type="term" value="F:catalytic activity"/>
    <property type="evidence" value="ECO:0007669"/>
    <property type="project" value="InterPro"/>
</dbReference>
<evidence type="ECO:0000256" key="4">
    <source>
        <dbReference type="ARBA" id="ARBA00023004"/>
    </source>
</evidence>
<dbReference type="PANTHER" id="PTHR43409:SF16">
    <property type="entry name" value="SLR0320 PROTEIN"/>
    <property type="match status" value="1"/>
</dbReference>
<sequence length="405" mass="47442">MIETMRLSDTKMTKTPTLTFVWPQEPWNPTSLFKHIVYLCETAGYMRNYANVHIVDLSVTQMLKKEISKLFNESDYVCIPLEAYTVRAAIKLRNLIRQTGNAKVVVYGTIVPMNPELFSKDFDIVVATGHWYRALKKLVLEPEEFETYAVNGIYRKAEPMETDEWALPPQDIMPMNQYLRIASNQFDIGVQIGCTFNCSFCAEKSLIPEPKIYARSPEQIRDFIAKNPEDAIYYIDATTFTQDKKWARKVCELLLDFNPIRKWRTVTRIDTLDHEMVKLMKQSGCYKIGFGIETLSRPVQRSIRKVYDENKLRESLLMVKESGIIPRCFLILGLPGQTADDVRYTQEFIKDLGVEYRWKEYVPFEKISKIKDPEEFELFERTEYFMYDIPGLSKEEYIELLSVER</sequence>
<keyword evidence="2" id="KW-0949">S-adenosyl-L-methionine</keyword>
<dbReference type="EMBL" id="CP130318">
    <property type="protein sequence ID" value="WNQ09660.1"/>
    <property type="molecule type" value="Genomic_DNA"/>
</dbReference>
<dbReference type="AlphaFoldDB" id="A0AA96LAJ8"/>
<evidence type="ECO:0000313" key="7">
    <source>
        <dbReference type="EMBL" id="WNQ09660.1"/>
    </source>
</evidence>
<dbReference type="GO" id="GO:0046872">
    <property type="term" value="F:metal ion binding"/>
    <property type="evidence" value="ECO:0007669"/>
    <property type="project" value="UniProtKB-KW"/>
</dbReference>
<dbReference type="InterPro" id="IPR023404">
    <property type="entry name" value="rSAM_horseshoe"/>
</dbReference>
<evidence type="ECO:0000259" key="6">
    <source>
        <dbReference type="PROSITE" id="PS51918"/>
    </source>
</evidence>
<dbReference type="SUPFAM" id="SSF102114">
    <property type="entry name" value="Radical SAM enzymes"/>
    <property type="match status" value="1"/>
</dbReference>
<dbReference type="SFLD" id="SFLDS00029">
    <property type="entry name" value="Radical_SAM"/>
    <property type="match status" value="1"/>
</dbReference>
<accession>A0AA96LAJ8</accession>
<dbReference type="CDD" id="cd01335">
    <property type="entry name" value="Radical_SAM"/>
    <property type="match status" value="1"/>
</dbReference>
<dbReference type="InterPro" id="IPR006638">
    <property type="entry name" value="Elp3/MiaA/NifB-like_rSAM"/>
</dbReference>
<evidence type="ECO:0000313" key="8">
    <source>
        <dbReference type="Proteomes" id="UP001305702"/>
    </source>
</evidence>
<dbReference type="InterPro" id="IPR058240">
    <property type="entry name" value="rSAM_sf"/>
</dbReference>
<evidence type="ECO:0000256" key="3">
    <source>
        <dbReference type="ARBA" id="ARBA00022723"/>
    </source>
</evidence>
<dbReference type="RefSeq" id="WP_315603433.1">
    <property type="nucleotide sequence ID" value="NZ_CP130318.1"/>
</dbReference>
<protein>
    <submittedName>
        <fullName evidence="7">Radical SAM protein</fullName>
    </submittedName>
</protein>
<dbReference type="PROSITE" id="PS51918">
    <property type="entry name" value="RADICAL_SAM"/>
    <property type="match status" value="1"/>
</dbReference>
<evidence type="ECO:0000256" key="2">
    <source>
        <dbReference type="ARBA" id="ARBA00022691"/>
    </source>
</evidence>
<gene>
    <name evidence="7" type="ORF">MJA45_18770</name>
</gene>
<dbReference type="InterPro" id="IPR007197">
    <property type="entry name" value="rSAM"/>
</dbReference>
<dbReference type="Pfam" id="PF04055">
    <property type="entry name" value="Radical_SAM"/>
    <property type="match status" value="1"/>
</dbReference>